<keyword evidence="6 10" id="KW-1133">Transmembrane helix</keyword>
<evidence type="ECO:0000256" key="10">
    <source>
        <dbReference type="RuleBase" id="RU364027"/>
    </source>
</evidence>
<feature type="transmembrane region" description="Helical" evidence="10">
    <location>
        <begin position="307"/>
        <end position="334"/>
    </location>
</feature>
<dbReference type="GO" id="GO:0000422">
    <property type="term" value="P:autophagy of mitochondrion"/>
    <property type="evidence" value="ECO:0007669"/>
    <property type="project" value="TreeGrafter"/>
</dbReference>
<dbReference type="GO" id="GO:0061709">
    <property type="term" value="P:reticulophagy"/>
    <property type="evidence" value="ECO:0007669"/>
    <property type="project" value="TreeGrafter"/>
</dbReference>
<feature type="transmembrane region" description="Helical" evidence="10">
    <location>
        <begin position="421"/>
        <end position="442"/>
    </location>
</feature>
<protein>
    <recommendedName>
        <fullName evidence="3 10">Autophagy-related protein 9</fullName>
    </recommendedName>
</protein>
<keyword evidence="7 10" id="KW-0072">Autophagy</keyword>
<dbReference type="PANTHER" id="PTHR13038">
    <property type="entry name" value="APG9 AUTOPHAGY 9"/>
    <property type="match status" value="1"/>
</dbReference>
<feature type="transmembrane region" description="Helical" evidence="10">
    <location>
        <begin position="93"/>
        <end position="114"/>
    </location>
</feature>
<evidence type="ECO:0000256" key="1">
    <source>
        <dbReference type="ARBA" id="ARBA00004511"/>
    </source>
</evidence>
<dbReference type="GO" id="GO:0034497">
    <property type="term" value="P:protein localization to phagophore assembly site"/>
    <property type="evidence" value="ECO:0007669"/>
    <property type="project" value="TreeGrafter"/>
</dbReference>
<evidence type="ECO:0000256" key="5">
    <source>
        <dbReference type="ARBA" id="ARBA00022692"/>
    </source>
</evidence>
<evidence type="ECO:0000256" key="8">
    <source>
        <dbReference type="ARBA" id="ARBA00023055"/>
    </source>
</evidence>
<feature type="compositionally biased region" description="Polar residues" evidence="11">
    <location>
        <begin position="792"/>
        <end position="821"/>
    </location>
</feature>
<proteinExistence type="inferred from homology"/>
<keyword evidence="4 10" id="KW-0813">Transport</keyword>
<evidence type="ECO:0000256" key="11">
    <source>
        <dbReference type="SAM" id="MobiDB-lite"/>
    </source>
</evidence>
<keyword evidence="9 10" id="KW-0472">Membrane</keyword>
<evidence type="ECO:0000313" key="12">
    <source>
        <dbReference type="EMBL" id="KAJ6633195.1"/>
    </source>
</evidence>
<dbReference type="GO" id="GO:0006869">
    <property type="term" value="P:lipid transport"/>
    <property type="evidence" value="ECO:0007669"/>
    <property type="project" value="UniProtKB-KW"/>
</dbReference>
<dbReference type="GO" id="GO:0034727">
    <property type="term" value="P:piecemeal microautophagy of the nucleus"/>
    <property type="evidence" value="ECO:0007669"/>
    <property type="project" value="TreeGrafter"/>
</dbReference>
<feature type="transmembrane region" description="Helical" evidence="10">
    <location>
        <begin position="392"/>
        <end position="414"/>
    </location>
</feature>
<comment type="subcellular location">
    <subcellularLocation>
        <location evidence="1 10">Preautophagosomal structure membrane</location>
        <topology evidence="1 10">Multi-pass membrane protein</topology>
    </subcellularLocation>
</comment>
<organism evidence="12 13">
    <name type="scientific">Pseudolycoriella hygida</name>
    <dbReference type="NCBI Taxonomy" id="35572"/>
    <lineage>
        <taxon>Eukaryota</taxon>
        <taxon>Metazoa</taxon>
        <taxon>Ecdysozoa</taxon>
        <taxon>Arthropoda</taxon>
        <taxon>Hexapoda</taxon>
        <taxon>Insecta</taxon>
        <taxon>Pterygota</taxon>
        <taxon>Neoptera</taxon>
        <taxon>Endopterygota</taxon>
        <taxon>Diptera</taxon>
        <taxon>Nematocera</taxon>
        <taxon>Sciaroidea</taxon>
        <taxon>Sciaridae</taxon>
        <taxon>Pseudolycoriella</taxon>
    </lineage>
</organism>
<dbReference type="GO" id="GO:0034045">
    <property type="term" value="C:phagophore assembly site membrane"/>
    <property type="evidence" value="ECO:0007669"/>
    <property type="project" value="UniProtKB-SubCell"/>
</dbReference>
<evidence type="ECO:0000256" key="6">
    <source>
        <dbReference type="ARBA" id="ARBA00022989"/>
    </source>
</evidence>
<evidence type="ECO:0000256" key="3">
    <source>
        <dbReference type="ARBA" id="ARBA00018074"/>
    </source>
</evidence>
<evidence type="ECO:0000256" key="4">
    <source>
        <dbReference type="ARBA" id="ARBA00022448"/>
    </source>
</evidence>
<keyword evidence="5 10" id="KW-0812">Transmembrane</keyword>
<dbReference type="Proteomes" id="UP001151699">
    <property type="component" value="Unassembled WGS sequence"/>
</dbReference>
<accession>A0A9Q0MP18</accession>
<reference evidence="12" key="1">
    <citation type="submission" date="2022-07" db="EMBL/GenBank/DDBJ databases">
        <authorList>
            <person name="Trinca V."/>
            <person name="Uliana J.V.C."/>
            <person name="Torres T.T."/>
            <person name="Ward R.J."/>
            <person name="Monesi N."/>
        </authorList>
    </citation>
    <scope>NUCLEOTIDE SEQUENCE</scope>
    <source>
        <strain evidence="12">HSMRA1968</strain>
        <tissue evidence="12">Whole embryos</tissue>
    </source>
</reference>
<evidence type="ECO:0000256" key="2">
    <source>
        <dbReference type="ARBA" id="ARBA00006185"/>
    </source>
</evidence>
<dbReference type="EMBL" id="WJQU01002138">
    <property type="protein sequence ID" value="KAJ6633195.1"/>
    <property type="molecule type" value="Genomic_DNA"/>
</dbReference>
<comment type="caution">
    <text evidence="12">The sequence shown here is derived from an EMBL/GenBank/DDBJ whole genome shotgun (WGS) entry which is preliminary data.</text>
</comment>
<dbReference type="AlphaFoldDB" id="A0A9Q0MP18"/>
<name>A0A9Q0MP18_9DIPT</name>
<feature type="transmembrane region" description="Helical" evidence="10">
    <location>
        <begin position="134"/>
        <end position="160"/>
    </location>
</feature>
<keyword evidence="8 10" id="KW-0445">Lipid transport</keyword>
<keyword evidence="13" id="KW-1185">Reference proteome</keyword>
<evidence type="ECO:0000313" key="13">
    <source>
        <dbReference type="Proteomes" id="UP001151699"/>
    </source>
</evidence>
<dbReference type="InterPro" id="IPR007241">
    <property type="entry name" value="Autophagy-rel_prot_9"/>
</dbReference>
<dbReference type="Pfam" id="PF04109">
    <property type="entry name" value="ATG9"/>
    <property type="match status" value="1"/>
</dbReference>
<dbReference type="OrthoDB" id="2020634at2759"/>
<evidence type="ECO:0000256" key="7">
    <source>
        <dbReference type="ARBA" id="ARBA00023006"/>
    </source>
</evidence>
<dbReference type="GO" id="GO:0005776">
    <property type="term" value="C:autophagosome"/>
    <property type="evidence" value="ECO:0007669"/>
    <property type="project" value="TreeGrafter"/>
</dbReference>
<evidence type="ECO:0000256" key="9">
    <source>
        <dbReference type="ARBA" id="ARBA00023136"/>
    </source>
</evidence>
<sequence>MLKTMASPDVKYSSVTNDGNPFKGQHLVTIEDDILPTDSDNDDAPQNSGIMIHVVPDTSKSRWNHIEDLDSFFTRMYNYHQRHGFHVMMLQEILELVQFCFVVFFVTYIIHGINYPVLFREGEPLKIKITLEDVMYPIGHCISSITAASWIILFLAMLFWQFRTIKVIYHAIQYYDIKKFYNTALKIEDSELDNLTWHEVQQKILEVQAEQQMCIHKDQLTELDIYHRILRFKNYMVALMNKNLLPSTICPPFIGESVCFSRGLRYNIEMILFRGPWAPFQNNWHLKEEYKRASNRNELAQKMSRQIFWVAFGNFLLSPLVLLWSMMVFFFSYADLIKREPGTLGTRCWSQYGMLYMRHFNELDHELHARLNRAYRPAVKYMTSFSSPMMAVIARNVLFMGGGSLTVLVLLAIYDEDVVQVAHVLTLMSILGAMVVIARVFIPDENLIWCPEQLMTAVLAHTHYLPMSWRGLSHTSRVRDQFGHFFQLRAMYLLNELLSPITTPYILMFYLRPRSLDIIDFFRNFTVSVVGVGDVCAFAQMDVRKHGNPAWQPTNSADPEVGEVLTPLPTGNQFAQGEQGKTELSLVHFTLTNPGWKMPTEAKQFVHSIKRHAMNDIDRTRVGANTAMEQSLFSVGSMGGECPSYVQSFLQGRKLHDLNQTGLSSLQSHYYGSSDLRNPFSPTMNLRPDPSETSYRQSYHLANIQEDETEPPNAYPSLGVGASMGMSMVGGMSRREGPPYGSQDGLLYSICGGASVMDNVLANEFTATDMCLNTLYLHELYHRRTRRRLEQIQSPWQQARHTDSTMTTDDVGFSQPSTSASGAAERTPLLAPKKS</sequence>
<comment type="function">
    <text evidence="10">Phospholipid scramblase involved in autophagy. Cycles between the preautophagosomal structure/phagophore assembly site (PAS) and the cytoplasmic vesicle pool and supplies membrane for the growing autophagosome. Lipid scramblase activity plays a key role in preautophagosomal structure/phagophore assembly by distributing the phospholipids that arrive through ATG2 from the cytoplasmic to the luminal leaflet of the bilayer, thereby driving autophagosomal membrane expansion.</text>
</comment>
<comment type="similarity">
    <text evidence="2 10">Belongs to the ATG9 family.</text>
</comment>
<gene>
    <name evidence="12" type="primary">ATG9A</name>
    <name evidence="12" type="ORF">Bhyg_15492</name>
</gene>
<dbReference type="PANTHER" id="PTHR13038:SF10">
    <property type="entry name" value="AUTOPHAGY-RELATED PROTEIN 9"/>
    <property type="match status" value="1"/>
</dbReference>
<feature type="region of interest" description="Disordered" evidence="11">
    <location>
        <begin position="792"/>
        <end position="835"/>
    </location>
</feature>